<dbReference type="SMART" id="SM00254">
    <property type="entry name" value="ShKT"/>
    <property type="match status" value="2"/>
</dbReference>
<dbReference type="InterPro" id="IPR003582">
    <property type="entry name" value="ShKT_dom"/>
</dbReference>
<organism evidence="4">
    <name type="scientific">Noctiluca scintillans</name>
    <name type="common">Sea sparkle</name>
    <name type="synonym">Red tide dinoflagellate</name>
    <dbReference type="NCBI Taxonomy" id="2966"/>
    <lineage>
        <taxon>Eukaryota</taxon>
        <taxon>Sar</taxon>
        <taxon>Alveolata</taxon>
        <taxon>Dinophyceae</taxon>
        <taxon>Noctilucales</taxon>
        <taxon>Noctilucaceae</taxon>
        <taxon>Noctiluca</taxon>
    </lineage>
</organism>
<name>A0A7S1AIJ2_NOCSC</name>
<feature type="region of interest" description="Disordered" evidence="1">
    <location>
        <begin position="340"/>
        <end position="360"/>
    </location>
</feature>
<dbReference type="AlphaFoldDB" id="A0A7S1AIJ2"/>
<evidence type="ECO:0000256" key="1">
    <source>
        <dbReference type="SAM" id="MobiDB-lite"/>
    </source>
</evidence>
<accession>A0A7S1AIJ2</accession>
<reference evidence="4" key="1">
    <citation type="submission" date="2021-01" db="EMBL/GenBank/DDBJ databases">
        <authorList>
            <person name="Corre E."/>
            <person name="Pelletier E."/>
            <person name="Niang G."/>
            <person name="Scheremetjew M."/>
            <person name="Finn R."/>
            <person name="Kale V."/>
            <person name="Holt S."/>
            <person name="Cochrane G."/>
            <person name="Meng A."/>
            <person name="Brown T."/>
            <person name="Cohen L."/>
        </authorList>
    </citation>
    <scope>NUCLEOTIDE SEQUENCE</scope>
</reference>
<gene>
    <name evidence="4" type="ORF">NSCI0253_LOCUS29709</name>
</gene>
<dbReference type="EMBL" id="HBFQ01042044">
    <property type="protein sequence ID" value="CAD8855357.1"/>
    <property type="molecule type" value="Transcribed_RNA"/>
</dbReference>
<sequence length="372" mass="40900">MLGCHTGWKNLGWLCWLSRHARSSDLHRGGNGNTHLLWPLQWQFIDDEPFDRRRLDEWADLPLEGELFSDILDGGGTKPVETCADLSSECNALAFAGECARDVLYMSAQCAQSCGHCFVKTAETAPSPAREDVEPLLCRSWAAVGECGRDPWRMFADCPQSCERSRLQQSSVPEHPPEALHSSSSGSASPGRDEDLPTDSPGETNQADLQSAQREARVFRMLWKLARTRRTAKKTSFSPSSFDAEARAVSYWHTTLVGPVIAGAIATSMFFILSQFVLWKRLFRCGAGGAHSIEKQNVWAVPTPVSSKKLKTRRREITEISCGQPALSTVRLPQCWSLTDTEGESDASSEGRPTGGGAPHSICVNLAGTMDW</sequence>
<dbReference type="PROSITE" id="PS51670">
    <property type="entry name" value="SHKT"/>
    <property type="match status" value="1"/>
</dbReference>
<dbReference type="Gene3D" id="1.10.10.1940">
    <property type="match status" value="1"/>
</dbReference>
<feature type="domain" description="ShKT" evidence="3">
    <location>
        <begin position="83"/>
        <end position="117"/>
    </location>
</feature>
<evidence type="ECO:0000259" key="3">
    <source>
        <dbReference type="PROSITE" id="PS51670"/>
    </source>
</evidence>
<evidence type="ECO:0000256" key="2">
    <source>
        <dbReference type="SAM" id="Phobius"/>
    </source>
</evidence>
<keyword evidence="2" id="KW-0472">Membrane</keyword>
<dbReference type="Pfam" id="PF01549">
    <property type="entry name" value="ShK"/>
    <property type="match status" value="2"/>
</dbReference>
<protein>
    <recommendedName>
        <fullName evidence="3">ShKT domain-containing protein</fullName>
    </recommendedName>
</protein>
<proteinExistence type="predicted"/>
<feature type="transmembrane region" description="Helical" evidence="2">
    <location>
        <begin position="251"/>
        <end position="273"/>
    </location>
</feature>
<feature type="region of interest" description="Disordered" evidence="1">
    <location>
        <begin position="167"/>
        <end position="211"/>
    </location>
</feature>
<keyword evidence="2" id="KW-1133">Transmembrane helix</keyword>
<evidence type="ECO:0000313" key="4">
    <source>
        <dbReference type="EMBL" id="CAD8855357.1"/>
    </source>
</evidence>
<keyword evidence="2" id="KW-0812">Transmembrane</keyword>
<feature type="compositionally biased region" description="Polar residues" evidence="1">
    <location>
        <begin position="201"/>
        <end position="211"/>
    </location>
</feature>